<evidence type="ECO:0000256" key="2">
    <source>
        <dbReference type="ARBA" id="ARBA00022771"/>
    </source>
</evidence>
<dbReference type="Proteomes" id="UP001497382">
    <property type="component" value="Unassembled WGS sequence"/>
</dbReference>
<evidence type="ECO:0000313" key="7">
    <source>
        <dbReference type="EMBL" id="CAL1264110.1"/>
    </source>
</evidence>
<reference evidence="7 8" key="1">
    <citation type="submission" date="2024-04" db="EMBL/GenBank/DDBJ databases">
        <authorList>
            <person name="Rising A."/>
            <person name="Reimegard J."/>
            <person name="Sonavane S."/>
            <person name="Akerstrom W."/>
            <person name="Nylinder S."/>
            <person name="Hedman E."/>
            <person name="Kallberg Y."/>
        </authorList>
    </citation>
    <scope>NUCLEOTIDE SEQUENCE [LARGE SCALE GENOMIC DNA]</scope>
</reference>
<keyword evidence="2 5" id="KW-0863">Zinc-finger</keyword>
<gene>
    <name evidence="7" type="ORF">LARSCL_LOCUS1837</name>
</gene>
<keyword evidence="8" id="KW-1185">Reference proteome</keyword>
<evidence type="ECO:0000256" key="5">
    <source>
        <dbReference type="PROSITE-ProRule" id="PRU00309"/>
    </source>
</evidence>
<dbReference type="SUPFAM" id="SSF57716">
    <property type="entry name" value="Glucocorticoid receptor-like (DNA-binding domain)"/>
    <property type="match status" value="1"/>
</dbReference>
<protein>
    <recommendedName>
        <fullName evidence="6">THAP-type domain-containing protein</fullName>
    </recommendedName>
</protein>
<evidence type="ECO:0000256" key="1">
    <source>
        <dbReference type="ARBA" id="ARBA00022723"/>
    </source>
</evidence>
<dbReference type="Pfam" id="PF05485">
    <property type="entry name" value="THAP"/>
    <property type="match status" value="1"/>
</dbReference>
<dbReference type="GO" id="GO:0003677">
    <property type="term" value="F:DNA binding"/>
    <property type="evidence" value="ECO:0007669"/>
    <property type="project" value="UniProtKB-UniRule"/>
</dbReference>
<accession>A0AAV1Z1L8</accession>
<comment type="caution">
    <text evidence="7">The sequence shown here is derived from an EMBL/GenBank/DDBJ whole genome shotgun (WGS) entry which is preliminary data.</text>
</comment>
<evidence type="ECO:0000313" key="8">
    <source>
        <dbReference type="Proteomes" id="UP001497382"/>
    </source>
</evidence>
<proteinExistence type="predicted"/>
<keyword evidence="1" id="KW-0479">Metal-binding</keyword>
<evidence type="ECO:0000256" key="4">
    <source>
        <dbReference type="ARBA" id="ARBA00023125"/>
    </source>
</evidence>
<dbReference type="SMART" id="SM00980">
    <property type="entry name" value="THAP"/>
    <property type="match status" value="1"/>
</dbReference>
<sequence length="172" mass="19410">MGKKGPYKYCIVPCCTSSTVKTPEKIFFNVPRDPMKRKAWTNAMKRDEKFNKELSPVSTLWCCEDHFLLEKDMKNYMRYKLQGGKVFIKEDVIPHIFKCQASVTATSKKRKAQKRKLLDIAAAGLMDSQPTAPTSAAANLDVRSHATDVPVTVKKEICDESIQAVAKLMVHV</sequence>
<dbReference type="AlphaFoldDB" id="A0AAV1Z1L8"/>
<dbReference type="GO" id="GO:0008270">
    <property type="term" value="F:zinc ion binding"/>
    <property type="evidence" value="ECO:0007669"/>
    <property type="project" value="UniProtKB-KW"/>
</dbReference>
<keyword evidence="3" id="KW-0862">Zinc</keyword>
<dbReference type="PROSITE" id="PS50950">
    <property type="entry name" value="ZF_THAP"/>
    <property type="match status" value="1"/>
</dbReference>
<evidence type="ECO:0000259" key="6">
    <source>
        <dbReference type="PROSITE" id="PS50950"/>
    </source>
</evidence>
<dbReference type="InterPro" id="IPR006612">
    <property type="entry name" value="THAP_Znf"/>
</dbReference>
<evidence type="ECO:0000256" key="3">
    <source>
        <dbReference type="ARBA" id="ARBA00022833"/>
    </source>
</evidence>
<feature type="domain" description="THAP-type" evidence="6">
    <location>
        <begin position="5"/>
        <end position="97"/>
    </location>
</feature>
<organism evidence="7 8">
    <name type="scientific">Larinioides sclopetarius</name>
    <dbReference type="NCBI Taxonomy" id="280406"/>
    <lineage>
        <taxon>Eukaryota</taxon>
        <taxon>Metazoa</taxon>
        <taxon>Ecdysozoa</taxon>
        <taxon>Arthropoda</taxon>
        <taxon>Chelicerata</taxon>
        <taxon>Arachnida</taxon>
        <taxon>Araneae</taxon>
        <taxon>Araneomorphae</taxon>
        <taxon>Entelegynae</taxon>
        <taxon>Araneoidea</taxon>
        <taxon>Araneidae</taxon>
        <taxon>Larinioides</taxon>
    </lineage>
</organism>
<keyword evidence="4 5" id="KW-0238">DNA-binding</keyword>
<name>A0AAV1Z1L8_9ARAC</name>
<dbReference type="EMBL" id="CAXIEN010000011">
    <property type="protein sequence ID" value="CAL1264110.1"/>
    <property type="molecule type" value="Genomic_DNA"/>
</dbReference>